<evidence type="ECO:0000256" key="1">
    <source>
        <dbReference type="ARBA" id="ARBA00022801"/>
    </source>
</evidence>
<comment type="similarity">
    <text evidence="2">Belongs to the dGTPase family. Type 2 subfamily.</text>
</comment>
<dbReference type="HOGENOM" id="CLU_028163_1_1_7"/>
<dbReference type="InterPro" id="IPR003607">
    <property type="entry name" value="HD/PDEase_dom"/>
</dbReference>
<dbReference type="GO" id="GO:0016793">
    <property type="term" value="F:triphosphoric monoester hydrolase activity"/>
    <property type="evidence" value="ECO:0007669"/>
    <property type="project" value="InterPro"/>
</dbReference>
<accession>Q6AM99</accession>
<dbReference type="KEGG" id="dps:DP1797"/>
<keyword evidence="5" id="KW-1185">Reference proteome</keyword>
<dbReference type="SMART" id="SM00471">
    <property type="entry name" value="HDc"/>
    <property type="match status" value="1"/>
</dbReference>
<dbReference type="EMBL" id="CR522870">
    <property type="protein sequence ID" value="CAG36526.1"/>
    <property type="molecule type" value="Genomic_DNA"/>
</dbReference>
<organism evidence="4 5">
    <name type="scientific">Desulfotalea psychrophila (strain LSv54 / DSM 12343)</name>
    <dbReference type="NCBI Taxonomy" id="177439"/>
    <lineage>
        <taxon>Bacteria</taxon>
        <taxon>Pseudomonadati</taxon>
        <taxon>Thermodesulfobacteriota</taxon>
        <taxon>Desulfobulbia</taxon>
        <taxon>Desulfobulbales</taxon>
        <taxon>Desulfocapsaceae</taxon>
        <taxon>Desulfotalea</taxon>
    </lineage>
</organism>
<protein>
    <recommendedName>
        <fullName evidence="2">Deoxyguanosinetriphosphate triphosphohydrolase-like protein</fullName>
    </recommendedName>
</protein>
<dbReference type="OrthoDB" id="9803619at2"/>
<dbReference type="InterPro" id="IPR051094">
    <property type="entry name" value="Diverse_Catalytic_Enzymes"/>
</dbReference>
<evidence type="ECO:0000259" key="3">
    <source>
        <dbReference type="PROSITE" id="PS51831"/>
    </source>
</evidence>
<dbReference type="AlphaFoldDB" id="Q6AM99"/>
<dbReference type="InterPro" id="IPR006674">
    <property type="entry name" value="HD_domain"/>
</dbReference>
<evidence type="ECO:0000256" key="2">
    <source>
        <dbReference type="HAMAP-Rule" id="MF_01212"/>
    </source>
</evidence>
<sequence>MTYQPVLGRSLKQQLEEREAEILSPFATLSKNSRGRMIPEEEHIGDIRLSFQRDRDRILHSKTFRRLKHKTQVFLSPTGDHYRTRLTHVLEVSQIARTVAAALCLNESLTEAIALGHDLGHTPFGHAGEATLNKLHPKGFRHYIHSLRVVDMLEHDGRGLNLTLEVRNGIVRHSKGEGEILPKNTKSLAITLEGQIVRLADIVAYVNHDMDDALRAGVIKRKDLPQEICAVVGDSHAARIGSMVRDLIVETLRGDDGNLHVSEEMLEAIDRMRSFLFKNVYRTEKIYREFEKASRIITDLYHYFLENGLVRRQGMDWTYGEKTPEWEDQQFAHRCVCDYVAGMTDRYALSIYEHIFLPQPWGGHYSGNSSTSFA</sequence>
<evidence type="ECO:0000313" key="5">
    <source>
        <dbReference type="Proteomes" id="UP000000602"/>
    </source>
</evidence>
<dbReference type="RefSeq" id="WP_011189038.1">
    <property type="nucleotide sequence ID" value="NC_006138.1"/>
</dbReference>
<dbReference type="CDD" id="cd00077">
    <property type="entry name" value="HDc"/>
    <property type="match status" value="1"/>
</dbReference>
<dbReference type="Pfam" id="PF13286">
    <property type="entry name" value="HD_assoc"/>
    <property type="match status" value="1"/>
</dbReference>
<dbReference type="Gene3D" id="1.10.3210.10">
    <property type="entry name" value="Hypothetical protein af1432"/>
    <property type="match status" value="1"/>
</dbReference>
<proteinExistence type="inferred from homology"/>
<keyword evidence="1 2" id="KW-0378">Hydrolase</keyword>
<dbReference type="PROSITE" id="PS51831">
    <property type="entry name" value="HD"/>
    <property type="match status" value="1"/>
</dbReference>
<evidence type="ECO:0000313" key="4">
    <source>
        <dbReference type="EMBL" id="CAG36526.1"/>
    </source>
</evidence>
<dbReference type="NCBIfam" id="NF002327">
    <property type="entry name" value="PRK01286.1-2"/>
    <property type="match status" value="1"/>
</dbReference>
<name>Q6AM99_DESPS</name>
<dbReference type="Pfam" id="PF01966">
    <property type="entry name" value="HD"/>
    <property type="match status" value="1"/>
</dbReference>
<dbReference type="eggNOG" id="COG0232">
    <property type="taxonomic scope" value="Bacteria"/>
</dbReference>
<dbReference type="SUPFAM" id="SSF109604">
    <property type="entry name" value="HD-domain/PDEase-like"/>
    <property type="match status" value="1"/>
</dbReference>
<reference evidence="5" key="1">
    <citation type="journal article" date="2004" name="Environ. Microbiol.">
        <title>The genome of Desulfotalea psychrophila, a sulfate-reducing bacterium from permanently cold Arctic sediments.</title>
        <authorList>
            <person name="Rabus R."/>
            <person name="Ruepp A."/>
            <person name="Frickey T."/>
            <person name="Rattei T."/>
            <person name="Fartmann B."/>
            <person name="Stark M."/>
            <person name="Bauer M."/>
            <person name="Zibat A."/>
            <person name="Lombardot T."/>
            <person name="Becker I."/>
            <person name="Amann J."/>
            <person name="Gellner K."/>
            <person name="Teeling H."/>
            <person name="Leuschner W.D."/>
            <person name="Gloeckner F.-O."/>
            <person name="Lupas A.N."/>
            <person name="Amann R."/>
            <person name="Klenk H.-P."/>
        </authorList>
    </citation>
    <scope>NUCLEOTIDE SEQUENCE [LARGE SCALE GENOMIC DNA]</scope>
    <source>
        <strain evidence="5">DSM 12343 / LSv54</strain>
    </source>
</reference>
<dbReference type="PANTHER" id="PTHR35795:SF1">
    <property type="entry name" value="BIS(5'-NUCLEOSYL)-TETRAPHOSPHATASE, SYMMETRICAL"/>
    <property type="match status" value="1"/>
</dbReference>
<dbReference type="InterPro" id="IPR023023">
    <property type="entry name" value="dNTPase_2"/>
</dbReference>
<dbReference type="STRING" id="177439.DP1797"/>
<dbReference type="PANTHER" id="PTHR35795">
    <property type="entry name" value="SLR1885 PROTEIN"/>
    <property type="match status" value="1"/>
</dbReference>
<feature type="domain" description="HD" evidence="3">
    <location>
        <begin position="85"/>
        <end position="206"/>
    </location>
</feature>
<dbReference type="Proteomes" id="UP000000602">
    <property type="component" value="Chromosome"/>
</dbReference>
<gene>
    <name evidence="4" type="ordered locus">DP1797</name>
</gene>
<dbReference type="InterPro" id="IPR026875">
    <property type="entry name" value="PHydrolase_assoc_dom"/>
</dbReference>
<dbReference type="HAMAP" id="MF_01212">
    <property type="entry name" value="dGTPase_type2"/>
    <property type="match status" value="1"/>
</dbReference>